<name>A0A1V8M4J5_9GAMM</name>
<evidence type="ECO:0000259" key="1">
    <source>
        <dbReference type="Pfam" id="PF13784"/>
    </source>
</evidence>
<dbReference type="EMBL" id="LPUF01000001">
    <property type="protein sequence ID" value="OQK16471.1"/>
    <property type="molecule type" value="Genomic_DNA"/>
</dbReference>
<accession>A0A1V8M4J5</accession>
<evidence type="ECO:0000313" key="3">
    <source>
        <dbReference type="Proteomes" id="UP000191980"/>
    </source>
</evidence>
<dbReference type="AlphaFoldDB" id="A0A1V8M4J5"/>
<dbReference type="Pfam" id="PF13784">
    <property type="entry name" value="Fic_N"/>
    <property type="match status" value="1"/>
</dbReference>
<dbReference type="Proteomes" id="UP000191980">
    <property type="component" value="Unassembled WGS sequence"/>
</dbReference>
<comment type="caution">
    <text evidence="2">The sequence shown here is derived from an EMBL/GenBank/DDBJ whole genome shotgun (WGS) entry which is preliminary data.</text>
</comment>
<feature type="domain" description="Fic/DOC N-terminal" evidence="1">
    <location>
        <begin position="20"/>
        <end position="51"/>
    </location>
</feature>
<dbReference type="STRING" id="1420851.AU255_00760"/>
<dbReference type="InterPro" id="IPR025758">
    <property type="entry name" value="Fic/DOC_N"/>
</dbReference>
<proteinExistence type="predicted"/>
<sequence length="52" mass="5625">MNYKIPLLPLVEDIESKAVLKKAAKAHQALAELKGIVATIPNESILINTLSL</sequence>
<evidence type="ECO:0000313" key="2">
    <source>
        <dbReference type="EMBL" id="OQK16471.1"/>
    </source>
</evidence>
<keyword evidence="3" id="KW-1185">Reference proteome</keyword>
<gene>
    <name evidence="2" type="ORF">AU255_00760</name>
</gene>
<organism evidence="2 3">
    <name type="scientific">Methyloprofundus sedimenti</name>
    <dbReference type="NCBI Taxonomy" id="1420851"/>
    <lineage>
        <taxon>Bacteria</taxon>
        <taxon>Pseudomonadati</taxon>
        <taxon>Pseudomonadota</taxon>
        <taxon>Gammaproteobacteria</taxon>
        <taxon>Methylococcales</taxon>
        <taxon>Methylococcaceae</taxon>
        <taxon>Methyloprofundus</taxon>
    </lineage>
</organism>
<protein>
    <submittedName>
        <fullName evidence="2">Cell filamentation protein Fic</fullName>
    </submittedName>
</protein>
<reference evidence="2 3" key="1">
    <citation type="submission" date="2015-12" db="EMBL/GenBank/DDBJ databases">
        <authorList>
            <person name="Shamseldin A."/>
            <person name="Moawad H."/>
            <person name="Abd El-Rahim W.M."/>
            <person name="Sadowsky M.J."/>
        </authorList>
    </citation>
    <scope>NUCLEOTIDE SEQUENCE [LARGE SCALE GENOMIC DNA]</scope>
    <source>
        <strain evidence="2 3">WF1</strain>
    </source>
</reference>